<dbReference type="EMBL" id="CP074694">
    <property type="protein sequence ID" value="QVL30384.1"/>
    <property type="molecule type" value="Genomic_DNA"/>
</dbReference>
<dbReference type="Proteomes" id="UP000676194">
    <property type="component" value="Chromosome"/>
</dbReference>
<sequence length="94" mass="10849">MGWAEHRIGEFHQGRSSNWMERRALEHANPVHLILSVLAMATFIYGCWMHEWIFIGLALVLSIVGHVYCWTFPEKGEILLRAPTFESNPTSVRP</sequence>
<keyword evidence="3" id="KW-1185">Reference proteome</keyword>
<dbReference type="RefSeq" id="WP_213494255.1">
    <property type="nucleotide sequence ID" value="NZ_CP074694.1"/>
</dbReference>
<dbReference type="AlphaFoldDB" id="A0A8E6B320"/>
<keyword evidence="1" id="KW-1133">Transmembrane helix</keyword>
<evidence type="ECO:0000313" key="3">
    <source>
        <dbReference type="Proteomes" id="UP000676194"/>
    </source>
</evidence>
<keyword evidence="1" id="KW-0812">Transmembrane</keyword>
<keyword evidence="1" id="KW-0472">Membrane</keyword>
<proteinExistence type="predicted"/>
<feature type="transmembrane region" description="Helical" evidence="1">
    <location>
        <begin position="52"/>
        <end position="71"/>
    </location>
</feature>
<protein>
    <submittedName>
        <fullName evidence="2">Uncharacterized protein</fullName>
    </submittedName>
</protein>
<evidence type="ECO:0000313" key="2">
    <source>
        <dbReference type="EMBL" id="QVL30384.1"/>
    </source>
</evidence>
<feature type="transmembrane region" description="Helical" evidence="1">
    <location>
        <begin position="28"/>
        <end position="46"/>
    </location>
</feature>
<accession>A0A8E6B320</accession>
<dbReference type="KEGG" id="tsph:KIH39_16165"/>
<name>A0A8E6B320_9BACT</name>
<organism evidence="2 3">
    <name type="scientific">Telmatocola sphagniphila</name>
    <dbReference type="NCBI Taxonomy" id="1123043"/>
    <lineage>
        <taxon>Bacteria</taxon>
        <taxon>Pseudomonadati</taxon>
        <taxon>Planctomycetota</taxon>
        <taxon>Planctomycetia</taxon>
        <taxon>Gemmatales</taxon>
        <taxon>Gemmataceae</taxon>
    </lineage>
</organism>
<evidence type="ECO:0000256" key="1">
    <source>
        <dbReference type="SAM" id="Phobius"/>
    </source>
</evidence>
<reference evidence="2" key="1">
    <citation type="submission" date="2021-05" db="EMBL/GenBank/DDBJ databases">
        <title>Complete genome sequence of the cellulolytic planctomycete Telmatocola sphagniphila SP2T and characterization of the first cellulase from planctomycetes.</title>
        <authorList>
            <person name="Rakitin A.L."/>
            <person name="Beletsky A.V."/>
            <person name="Naumoff D.G."/>
            <person name="Kulichevskaya I.S."/>
            <person name="Mardanov A.V."/>
            <person name="Ravin N.V."/>
            <person name="Dedysh S.N."/>
        </authorList>
    </citation>
    <scope>NUCLEOTIDE SEQUENCE</scope>
    <source>
        <strain evidence="2">SP2T</strain>
    </source>
</reference>
<gene>
    <name evidence="2" type="ORF">KIH39_16165</name>
</gene>